<dbReference type="HAMAP" id="MF_00376">
    <property type="entry name" value="Dephospho_CoA_kinase"/>
    <property type="match status" value="1"/>
</dbReference>
<dbReference type="Pfam" id="PF16114">
    <property type="entry name" value="Citrate_bind"/>
    <property type="match status" value="1"/>
</dbReference>
<comment type="caution">
    <text evidence="5">The sequence shown here is derived from an EMBL/GenBank/DDBJ whole genome shotgun (WGS) entry which is preliminary data.</text>
</comment>
<evidence type="ECO:0000256" key="3">
    <source>
        <dbReference type="SAM" id="Phobius"/>
    </source>
</evidence>
<dbReference type="CDD" id="cd02022">
    <property type="entry name" value="DPCK"/>
    <property type="match status" value="1"/>
</dbReference>
<sequence>MRIPTDYIVFIVRDSRGQCKTGVFPVLDSEYQYHQSGIISSWIIHVRERSCKQTVPVDGDLPDRAQLKAGLLVAVPSHRQDALVDFLVQLYSTYVDLHYTYLKVNPLVCMEAADGSPLIAFLDMAAKLDQTADCLCGAKWAIGRETSLAVNGTKTFANRGPPMVFPAPFGRDLTKEEAYIQKLDASTGASLKLTVLNAHGRVWTMVAGGGASIVYFNAIAAHGFAHKLANYGEYSGAPTKSQIFEYAKTILDLMTHGGPHPEGKVLIIGGGIANFTNAAATFGGIIDVLRCISPPPLPPPPPHPHTPISNQKVGLPDYFMARINRLIVYPHNGCLNRERLGEIIFNNPSKQQWLNNLLHPRIRRLMVLRLIKLWLTGTQVCVIDSLLLIKTGMWKFCGKVVIVYCSEELRLQQLQSRNGLSRAEAKSRIAAQMVLKSKLSYADHIVDNSGQLIDLERQVERLVWKFEKSVNKFIWLVGWLVPPVGLLNGLLTIFWRVWLKPFGKSHRKKARSPRPPSTAYPSH</sequence>
<dbReference type="InterPro" id="IPR032263">
    <property type="entry name" value="Citrate-bd"/>
</dbReference>
<dbReference type="SUPFAM" id="SSF56059">
    <property type="entry name" value="Glutathione synthetase ATP-binding domain-like"/>
    <property type="match status" value="1"/>
</dbReference>
<evidence type="ECO:0000313" key="5">
    <source>
        <dbReference type="EMBL" id="KAA1102327.1"/>
    </source>
</evidence>
<dbReference type="AlphaFoldDB" id="A0A5B0PL76"/>
<protein>
    <submittedName>
        <fullName evidence="5">Citrate synthase</fullName>
    </submittedName>
</protein>
<organism evidence="5 6">
    <name type="scientific">Puccinia graminis f. sp. tritici</name>
    <dbReference type="NCBI Taxonomy" id="56615"/>
    <lineage>
        <taxon>Eukaryota</taxon>
        <taxon>Fungi</taxon>
        <taxon>Dikarya</taxon>
        <taxon>Basidiomycota</taxon>
        <taxon>Pucciniomycotina</taxon>
        <taxon>Pucciniomycetes</taxon>
        <taxon>Pucciniales</taxon>
        <taxon>Pucciniaceae</taxon>
        <taxon>Puccinia</taxon>
    </lineage>
</organism>
<dbReference type="InterPro" id="IPR016102">
    <property type="entry name" value="Succinyl-CoA_synth-like"/>
</dbReference>
<dbReference type="Proteomes" id="UP000325313">
    <property type="component" value="Unassembled WGS sequence"/>
</dbReference>
<dbReference type="EMBL" id="VDEP01000338">
    <property type="protein sequence ID" value="KAA1102327.1"/>
    <property type="molecule type" value="Genomic_DNA"/>
</dbReference>
<dbReference type="Gene3D" id="3.40.50.300">
    <property type="entry name" value="P-loop containing nucleotide triphosphate hydrolases"/>
    <property type="match status" value="1"/>
</dbReference>
<keyword evidence="3" id="KW-0472">Membrane</keyword>
<reference evidence="5 6" key="1">
    <citation type="submission" date="2019-05" db="EMBL/GenBank/DDBJ databases">
        <title>Emergence of the Ug99 lineage of the wheat stem rust pathogen through somatic hybridization.</title>
        <authorList>
            <person name="Li F."/>
            <person name="Upadhyaya N.M."/>
            <person name="Sperschneider J."/>
            <person name="Matny O."/>
            <person name="Nguyen-Phuc H."/>
            <person name="Mago R."/>
            <person name="Raley C."/>
            <person name="Miller M.E."/>
            <person name="Silverstein K.A.T."/>
            <person name="Henningsen E."/>
            <person name="Hirsch C.D."/>
            <person name="Visser B."/>
            <person name="Pretorius Z.A."/>
            <person name="Steffenson B.J."/>
            <person name="Schwessinger B."/>
            <person name="Dodds P.N."/>
            <person name="Figueroa M."/>
        </authorList>
    </citation>
    <scope>NUCLEOTIDE SEQUENCE [LARGE SCALE GENOMIC DNA]</scope>
    <source>
        <strain evidence="5 6">Ug99</strain>
    </source>
</reference>
<dbReference type="SUPFAM" id="SSF52210">
    <property type="entry name" value="Succinyl-CoA synthetase domains"/>
    <property type="match status" value="1"/>
</dbReference>
<dbReference type="InterPro" id="IPR027417">
    <property type="entry name" value="P-loop_NTPase"/>
</dbReference>
<accession>A0A5B0PL76</accession>
<keyword evidence="3" id="KW-0812">Transmembrane</keyword>
<dbReference type="Pfam" id="PF01121">
    <property type="entry name" value="CoaE"/>
    <property type="match status" value="1"/>
</dbReference>
<dbReference type="SUPFAM" id="SSF52540">
    <property type="entry name" value="P-loop containing nucleoside triphosphate hydrolases"/>
    <property type="match status" value="1"/>
</dbReference>
<name>A0A5B0PL76_PUCGR</name>
<evidence type="ECO:0000313" key="6">
    <source>
        <dbReference type="Proteomes" id="UP000325313"/>
    </source>
</evidence>
<dbReference type="GO" id="GO:0004140">
    <property type="term" value="F:dephospho-CoA kinase activity"/>
    <property type="evidence" value="ECO:0007669"/>
    <property type="project" value="InterPro"/>
</dbReference>
<evidence type="ECO:0000259" key="4">
    <source>
        <dbReference type="Pfam" id="PF16114"/>
    </source>
</evidence>
<dbReference type="GO" id="GO:0005524">
    <property type="term" value="F:ATP binding"/>
    <property type="evidence" value="ECO:0007669"/>
    <property type="project" value="UniProtKB-KW"/>
</dbReference>
<keyword evidence="2" id="KW-0067">ATP-binding</keyword>
<dbReference type="GO" id="GO:0015937">
    <property type="term" value="P:coenzyme A biosynthetic process"/>
    <property type="evidence" value="ECO:0007669"/>
    <property type="project" value="InterPro"/>
</dbReference>
<gene>
    <name evidence="5" type="primary">ACL1_12</name>
    <name evidence="5" type="ORF">PGTUg99_026331</name>
</gene>
<feature type="transmembrane region" description="Helical" evidence="3">
    <location>
        <begin position="473"/>
        <end position="499"/>
    </location>
</feature>
<proteinExistence type="inferred from homology"/>
<dbReference type="Gene3D" id="3.30.470.110">
    <property type="match status" value="1"/>
</dbReference>
<dbReference type="InterPro" id="IPR001977">
    <property type="entry name" value="Depp_CoAkinase"/>
</dbReference>
<keyword evidence="3" id="KW-1133">Transmembrane helix</keyword>
<dbReference type="FunFam" id="3.40.50.261:FF:000008">
    <property type="entry name" value="ATP-citrate synthase alpha chain protein"/>
    <property type="match status" value="1"/>
</dbReference>
<dbReference type="PANTHER" id="PTHR10695:SF46">
    <property type="entry name" value="BIFUNCTIONAL COENZYME A SYNTHASE-RELATED"/>
    <property type="match status" value="1"/>
</dbReference>
<dbReference type="PANTHER" id="PTHR10695">
    <property type="entry name" value="DEPHOSPHO-COA KINASE-RELATED"/>
    <property type="match status" value="1"/>
</dbReference>
<feature type="domain" description="ATP-citrate synthase citrate-binding" evidence="4">
    <location>
        <begin position="171"/>
        <end position="290"/>
    </location>
</feature>
<dbReference type="Gene3D" id="3.40.50.261">
    <property type="entry name" value="Succinyl-CoA synthetase domains"/>
    <property type="match status" value="1"/>
</dbReference>
<evidence type="ECO:0000256" key="2">
    <source>
        <dbReference type="ARBA" id="ARBA00022840"/>
    </source>
</evidence>
<dbReference type="NCBIfam" id="TIGR00152">
    <property type="entry name" value="dephospho-CoA kinase"/>
    <property type="match status" value="1"/>
</dbReference>
<evidence type="ECO:0000256" key="1">
    <source>
        <dbReference type="ARBA" id="ARBA00022741"/>
    </source>
</evidence>
<dbReference type="PROSITE" id="PS51219">
    <property type="entry name" value="DPCK"/>
    <property type="match status" value="1"/>
</dbReference>
<keyword evidence="1" id="KW-0547">Nucleotide-binding</keyword>